<dbReference type="Proteomes" id="UP000250918">
    <property type="component" value="Unassembled WGS sequence"/>
</dbReference>
<dbReference type="GO" id="GO:0016747">
    <property type="term" value="F:acyltransferase activity, transferring groups other than amino-acyl groups"/>
    <property type="evidence" value="ECO:0007669"/>
    <property type="project" value="InterPro"/>
</dbReference>
<evidence type="ECO:0000259" key="1">
    <source>
        <dbReference type="PROSITE" id="PS51186"/>
    </source>
</evidence>
<accession>A0A855X8K2</accession>
<dbReference type="AlphaFoldDB" id="A0A855X8K2"/>
<dbReference type="EMBL" id="PQAP01000028">
    <property type="protein sequence ID" value="PWB74559.1"/>
    <property type="molecule type" value="Genomic_DNA"/>
</dbReference>
<sequence length="160" mass="18059">MSIAIHELTDSDRDWVESVFRKHWGGEFIVSRGKAYHVKDVKGVCAVNTKGERVGLATYYVKRNECEMVSLNAFTKAAGIGSMLVEAVKRTARVAGCSRLWLTTTNDNLDAIRFYQRRGFQLVAVHPNAIEVSRKLKPSIPEVGNFGIPLRDELEFEMRL</sequence>
<dbReference type="InterPro" id="IPR016181">
    <property type="entry name" value="Acyl_CoA_acyltransferase"/>
</dbReference>
<reference evidence="2 3" key="1">
    <citation type="journal article" date="2018" name="ISME J.">
        <title>A methanotrophic archaeon couples anaerobic oxidation of methane to Fe(III) reduction.</title>
        <authorList>
            <person name="Cai C."/>
            <person name="Leu A.O."/>
            <person name="Xie G.J."/>
            <person name="Guo J."/>
            <person name="Feng Y."/>
            <person name="Zhao J.X."/>
            <person name="Tyson G.W."/>
            <person name="Yuan Z."/>
            <person name="Hu S."/>
        </authorList>
    </citation>
    <scope>NUCLEOTIDE SEQUENCE [LARGE SCALE GENOMIC DNA]</scope>
    <source>
        <strain evidence="2">FeB_12</strain>
    </source>
</reference>
<feature type="domain" description="N-acetyltransferase" evidence="1">
    <location>
        <begin position="3"/>
        <end position="141"/>
    </location>
</feature>
<evidence type="ECO:0000313" key="2">
    <source>
        <dbReference type="EMBL" id="PWB74559.1"/>
    </source>
</evidence>
<dbReference type="Gene3D" id="3.40.630.30">
    <property type="match status" value="1"/>
</dbReference>
<gene>
    <name evidence="2" type="ORF">C3F09_03830</name>
</gene>
<dbReference type="PROSITE" id="PS51186">
    <property type="entry name" value="GNAT"/>
    <property type="match status" value="1"/>
</dbReference>
<dbReference type="SUPFAM" id="SSF55729">
    <property type="entry name" value="Acyl-CoA N-acyltransferases (Nat)"/>
    <property type="match status" value="1"/>
</dbReference>
<proteinExistence type="predicted"/>
<protein>
    <submittedName>
        <fullName evidence="2">GNAT family N-acetyltransferase</fullName>
    </submittedName>
</protein>
<organism evidence="2 3">
    <name type="scientific">candidate division GN15 bacterium</name>
    <dbReference type="NCBI Taxonomy" id="2072418"/>
    <lineage>
        <taxon>Bacteria</taxon>
        <taxon>candidate division GN15</taxon>
    </lineage>
</organism>
<comment type="caution">
    <text evidence="2">The sequence shown here is derived from an EMBL/GenBank/DDBJ whole genome shotgun (WGS) entry which is preliminary data.</text>
</comment>
<dbReference type="InterPro" id="IPR000182">
    <property type="entry name" value="GNAT_dom"/>
</dbReference>
<keyword evidence="2" id="KW-0808">Transferase</keyword>
<dbReference type="Pfam" id="PF00583">
    <property type="entry name" value="Acetyltransf_1"/>
    <property type="match status" value="1"/>
</dbReference>
<evidence type="ECO:0000313" key="3">
    <source>
        <dbReference type="Proteomes" id="UP000250918"/>
    </source>
</evidence>
<name>A0A855X8K2_9BACT</name>